<dbReference type="AlphaFoldDB" id="A0AAE1HSM7"/>
<dbReference type="PANTHER" id="PTHR47642">
    <property type="entry name" value="ATP-DEPENDENT DNA HELICASE"/>
    <property type="match status" value="1"/>
</dbReference>
<dbReference type="SUPFAM" id="SSF56219">
    <property type="entry name" value="DNase I-like"/>
    <property type="match status" value="1"/>
</dbReference>
<name>A0AAE1HSM7_9NEOP</name>
<dbReference type="InterPro" id="IPR051055">
    <property type="entry name" value="PIF1_helicase"/>
</dbReference>
<evidence type="ECO:0000313" key="2">
    <source>
        <dbReference type="Proteomes" id="UP001219518"/>
    </source>
</evidence>
<protein>
    <submittedName>
        <fullName evidence="1">ATP-dependent DNA helicase</fullName>
    </submittedName>
</protein>
<sequence length="543" mass="60284">MAPTGKAAFGVGGVTIASALKIWSMVGRETFAQIDSRLRQIFNSQEPFGETNDQVDKFNADFLDTEACQSPSMDVCLGEGSAQARQRELERVQGWPISKTQGLPRNLEGTVSAPYMVTVNLATPDGLTNGSCGTLRNIQWGRTGDGQRIPIRLYIEFADESVVGFRRISSIFRGISSRFPRACTQDFTSGCPLVARDGVDGRLTPIERVSRSFVARLGSLFKIVRKQFPLVVCKALTVWKCQGSTMRAVVVVMREERRMERRPFYVGTSRATSLQGLFIEGTYRRPAAPGPNDSVLVEVQRLELPENAVEFSIQFPELHTDGEGLVALFHKIVSLCKHHSHVLQDLSYTRSDIIMLCETRTMPLDDISIPGFELLHRRDCQGHAPPLWHDAGLSGRVEVIFDEPSVTVWRDGHLHSFVDVVGILLSGQRTAGIVFLHRSPQSTMSNFRQHLGACMQSLQERGVETITVVGDFNINLQDATAATPLLRYMGGFGLQIMVDETAVSTDNGTLIDLCFSNDTSVRSYITESVISDHKPVWFKIDRL</sequence>
<accession>A0AAE1HSM7</accession>
<dbReference type="InterPro" id="IPR027417">
    <property type="entry name" value="P-loop_NTPase"/>
</dbReference>
<dbReference type="Gene3D" id="3.40.50.300">
    <property type="entry name" value="P-loop containing nucleotide triphosphate hydrolases"/>
    <property type="match status" value="1"/>
</dbReference>
<gene>
    <name evidence="1" type="ORF">KUF71_014954</name>
</gene>
<keyword evidence="1" id="KW-0378">Hydrolase</keyword>
<organism evidence="1 2">
    <name type="scientific">Frankliniella fusca</name>
    <dbReference type="NCBI Taxonomy" id="407009"/>
    <lineage>
        <taxon>Eukaryota</taxon>
        <taxon>Metazoa</taxon>
        <taxon>Ecdysozoa</taxon>
        <taxon>Arthropoda</taxon>
        <taxon>Hexapoda</taxon>
        <taxon>Insecta</taxon>
        <taxon>Pterygota</taxon>
        <taxon>Neoptera</taxon>
        <taxon>Paraneoptera</taxon>
        <taxon>Thysanoptera</taxon>
        <taxon>Terebrantia</taxon>
        <taxon>Thripoidea</taxon>
        <taxon>Thripidae</taxon>
        <taxon>Frankliniella</taxon>
    </lineage>
</organism>
<keyword evidence="2" id="KW-1185">Reference proteome</keyword>
<dbReference type="Gene3D" id="3.60.10.10">
    <property type="entry name" value="Endonuclease/exonuclease/phosphatase"/>
    <property type="match status" value="1"/>
</dbReference>
<comment type="caution">
    <text evidence="1">The sequence shown here is derived from an EMBL/GenBank/DDBJ whole genome shotgun (WGS) entry which is preliminary data.</text>
</comment>
<proteinExistence type="predicted"/>
<dbReference type="GO" id="GO:0004386">
    <property type="term" value="F:helicase activity"/>
    <property type="evidence" value="ECO:0007669"/>
    <property type="project" value="UniProtKB-KW"/>
</dbReference>
<reference evidence="1" key="2">
    <citation type="journal article" date="2023" name="BMC Genomics">
        <title>Pest status, molecular evolution, and epigenetic factors derived from the genome assembly of Frankliniella fusca, a thysanopteran phytovirus vector.</title>
        <authorList>
            <person name="Catto M.A."/>
            <person name="Labadie P.E."/>
            <person name="Jacobson A.L."/>
            <person name="Kennedy G.G."/>
            <person name="Srinivasan R."/>
            <person name="Hunt B.G."/>
        </authorList>
    </citation>
    <scope>NUCLEOTIDE SEQUENCE</scope>
    <source>
        <strain evidence="1">PL_HMW_Pooled</strain>
    </source>
</reference>
<keyword evidence="1" id="KW-0347">Helicase</keyword>
<reference evidence="1" key="1">
    <citation type="submission" date="2021-07" db="EMBL/GenBank/DDBJ databases">
        <authorList>
            <person name="Catto M.A."/>
            <person name="Jacobson A."/>
            <person name="Kennedy G."/>
            <person name="Labadie P."/>
            <person name="Hunt B.G."/>
            <person name="Srinivasan R."/>
        </authorList>
    </citation>
    <scope>NUCLEOTIDE SEQUENCE</scope>
    <source>
        <strain evidence="1">PL_HMW_Pooled</strain>
        <tissue evidence="1">Head</tissue>
    </source>
</reference>
<dbReference type="EMBL" id="JAHWGI010001269">
    <property type="protein sequence ID" value="KAK3926618.1"/>
    <property type="molecule type" value="Genomic_DNA"/>
</dbReference>
<keyword evidence="1" id="KW-0547">Nucleotide-binding</keyword>
<evidence type="ECO:0000313" key="1">
    <source>
        <dbReference type="EMBL" id="KAK3926618.1"/>
    </source>
</evidence>
<keyword evidence="1" id="KW-0067">ATP-binding</keyword>
<dbReference type="InterPro" id="IPR036691">
    <property type="entry name" value="Endo/exonu/phosph_ase_sf"/>
</dbReference>
<dbReference type="Proteomes" id="UP001219518">
    <property type="component" value="Unassembled WGS sequence"/>
</dbReference>
<dbReference type="SUPFAM" id="SSF52540">
    <property type="entry name" value="P-loop containing nucleoside triphosphate hydrolases"/>
    <property type="match status" value="1"/>
</dbReference>